<feature type="compositionally biased region" description="Basic and acidic residues" evidence="1">
    <location>
        <begin position="23"/>
        <end position="32"/>
    </location>
</feature>
<feature type="compositionally biased region" description="Basic residues" evidence="1">
    <location>
        <begin position="187"/>
        <end position="196"/>
    </location>
</feature>
<evidence type="ECO:0000256" key="1">
    <source>
        <dbReference type="SAM" id="MobiDB-lite"/>
    </source>
</evidence>
<protein>
    <recommendedName>
        <fullName evidence="4">HARP domain-containing protein</fullName>
    </recommendedName>
</protein>
<name>A0ABM6C8K5_9HYPH</name>
<evidence type="ECO:0000313" key="2">
    <source>
        <dbReference type="EMBL" id="ANL84545.1"/>
    </source>
</evidence>
<feature type="compositionally biased region" description="Basic and acidic residues" evidence="1">
    <location>
        <begin position="164"/>
        <end position="186"/>
    </location>
</feature>
<evidence type="ECO:0008006" key="4">
    <source>
        <dbReference type="Google" id="ProtNLM"/>
    </source>
</evidence>
<feature type="region of interest" description="Disordered" evidence="1">
    <location>
        <begin position="1"/>
        <end position="37"/>
    </location>
</feature>
<gene>
    <name evidence="2" type="ORF">AMC81_CH01760</name>
</gene>
<evidence type="ECO:0000313" key="3">
    <source>
        <dbReference type="Proteomes" id="UP000078551"/>
    </source>
</evidence>
<reference evidence="2 3" key="1">
    <citation type="submission" date="2015-11" db="EMBL/GenBank/DDBJ databases">
        <title>The limits of bacterial species coexistence and the symbiotic plasmid transference in sympatric Rhizobium populations.</title>
        <authorList>
            <person name="Perez-Carrascal O.M."/>
            <person name="VanInsberghe D."/>
            <person name="Juarez S."/>
            <person name="Polz M.F."/>
            <person name="Vinuesa P."/>
            <person name="Gonzalez V."/>
        </authorList>
    </citation>
    <scope>NUCLEOTIDE SEQUENCE [LARGE SCALE GENOMIC DNA]</scope>
    <source>
        <strain evidence="2 3">N771</strain>
    </source>
</reference>
<sequence>MPARKRSPGMTETISPADEDEASSGKDDRKPGADVSFPYDRMTVEQFRRRFPRARWSDDRKAWFVPGRTASRRIGRWLAELEAEADAHADAKGRDAFAFDPIDSPYLELGRAGFRIRTPYSKTIVDELREVPFSRWDGDLRLWHVPFRSYEDLRRRWPHIEAAARRNEPEERRRRAEERKGTEQDRRSRRRAAERKRHRYPLAADDLPPIGRPVSISYGIVVFTDITGELVDPNLVADVYPSVDEGDLWGSWRVPTFEELVRAWPAKTPPLQGARWWLPTIEELRPARRAARSRDARKRAKTL</sequence>
<dbReference type="EMBL" id="CP013568">
    <property type="protein sequence ID" value="ANL84545.1"/>
    <property type="molecule type" value="Genomic_DNA"/>
</dbReference>
<dbReference type="Proteomes" id="UP000078551">
    <property type="component" value="Chromosome"/>
</dbReference>
<keyword evidence="3" id="KW-1185">Reference proteome</keyword>
<organism evidence="2 3">
    <name type="scientific">Rhizobium phaseoli</name>
    <dbReference type="NCBI Taxonomy" id="396"/>
    <lineage>
        <taxon>Bacteria</taxon>
        <taxon>Pseudomonadati</taxon>
        <taxon>Pseudomonadota</taxon>
        <taxon>Alphaproteobacteria</taxon>
        <taxon>Hyphomicrobiales</taxon>
        <taxon>Rhizobiaceae</taxon>
        <taxon>Rhizobium/Agrobacterium group</taxon>
        <taxon>Rhizobium</taxon>
    </lineage>
</organism>
<feature type="region of interest" description="Disordered" evidence="1">
    <location>
        <begin position="164"/>
        <end position="196"/>
    </location>
</feature>
<proteinExistence type="predicted"/>
<accession>A0ABM6C8K5</accession>